<dbReference type="PANTHER" id="PTHR31793:SF39">
    <property type="entry name" value="THIOESTERASE_THIOL ESTER DEHYDRASE-ISOMERASE"/>
    <property type="match status" value="1"/>
</dbReference>
<dbReference type="InterPro" id="IPR029069">
    <property type="entry name" value="HotDog_dom_sf"/>
</dbReference>
<gene>
    <name evidence="1" type="ORF">EYC80_002480</name>
</gene>
<sequence length="287" mass="33403">MPPRMPFQLIKSFQSLRGPLLKCFETTIALKNNQPEAKSTSRWLGSIKERIGKCIMFGMSREQAQDAAKILEILGRDWRELIAGRHGYLVDKKRAGLNRHKVVWGEMDCMKHVNNVMYIRYAESARVNWAQNYAIHIDPPNKDKWSKMCKPEDYGMILRSIKTEYLFPITWPDHISVYHKLSFAPNDETALFGSFKLEVLIVSELHQRVAARCFEEIVTYDYQKGKREALKPWLLDAFAKTWEEQNVAMASALKKIEEIEEKVRRLEIDTWDRTDAVEDMGSATKTD</sequence>
<dbReference type="InterPro" id="IPR050563">
    <property type="entry name" value="4-hydroxybenzoyl-CoA_TE"/>
</dbReference>
<dbReference type="AlphaFoldDB" id="A0A5N6K3Y1"/>
<dbReference type="GO" id="GO:0047617">
    <property type="term" value="F:fatty acyl-CoA hydrolase activity"/>
    <property type="evidence" value="ECO:0007669"/>
    <property type="project" value="TreeGrafter"/>
</dbReference>
<organism evidence="1 2">
    <name type="scientific">Monilinia laxa</name>
    <name type="common">Brown rot fungus</name>
    <name type="synonym">Sclerotinia laxa</name>
    <dbReference type="NCBI Taxonomy" id="61186"/>
    <lineage>
        <taxon>Eukaryota</taxon>
        <taxon>Fungi</taxon>
        <taxon>Dikarya</taxon>
        <taxon>Ascomycota</taxon>
        <taxon>Pezizomycotina</taxon>
        <taxon>Leotiomycetes</taxon>
        <taxon>Helotiales</taxon>
        <taxon>Sclerotiniaceae</taxon>
        <taxon>Monilinia</taxon>
    </lineage>
</organism>
<accession>A0A5N6K3Y1</accession>
<dbReference type="Proteomes" id="UP000326757">
    <property type="component" value="Unassembled WGS sequence"/>
</dbReference>
<dbReference type="PANTHER" id="PTHR31793">
    <property type="entry name" value="4-HYDROXYBENZOYL-COA THIOESTERASE FAMILY MEMBER"/>
    <property type="match status" value="1"/>
</dbReference>
<name>A0A5N6K3Y1_MONLA</name>
<keyword evidence="2" id="KW-1185">Reference proteome</keyword>
<dbReference type="OrthoDB" id="5538558at2759"/>
<evidence type="ECO:0000313" key="2">
    <source>
        <dbReference type="Proteomes" id="UP000326757"/>
    </source>
</evidence>
<reference evidence="1 2" key="1">
    <citation type="submission" date="2019-06" db="EMBL/GenBank/DDBJ databases">
        <title>Genome Sequence of the Brown Rot Fungal Pathogen Monilinia laxa.</title>
        <authorList>
            <person name="De Miccolis Angelini R.M."/>
            <person name="Landi L."/>
            <person name="Abate D."/>
            <person name="Pollastro S."/>
            <person name="Romanazzi G."/>
            <person name="Faretra F."/>
        </authorList>
    </citation>
    <scope>NUCLEOTIDE SEQUENCE [LARGE SCALE GENOMIC DNA]</scope>
    <source>
        <strain evidence="1 2">Mlax316</strain>
    </source>
</reference>
<dbReference type="Gene3D" id="3.10.129.10">
    <property type="entry name" value="Hotdog Thioesterase"/>
    <property type="match status" value="1"/>
</dbReference>
<evidence type="ECO:0000313" key="1">
    <source>
        <dbReference type="EMBL" id="KAB8297092.1"/>
    </source>
</evidence>
<dbReference type="CDD" id="cd00586">
    <property type="entry name" value="4HBT"/>
    <property type="match status" value="1"/>
</dbReference>
<proteinExistence type="predicted"/>
<dbReference type="EMBL" id="VIGI01000008">
    <property type="protein sequence ID" value="KAB8297092.1"/>
    <property type="molecule type" value="Genomic_DNA"/>
</dbReference>
<evidence type="ECO:0008006" key="3">
    <source>
        <dbReference type="Google" id="ProtNLM"/>
    </source>
</evidence>
<dbReference type="Pfam" id="PF13279">
    <property type="entry name" value="4HBT_2"/>
    <property type="match status" value="1"/>
</dbReference>
<dbReference type="SUPFAM" id="SSF54637">
    <property type="entry name" value="Thioesterase/thiol ester dehydrase-isomerase"/>
    <property type="match status" value="1"/>
</dbReference>
<comment type="caution">
    <text evidence="1">The sequence shown here is derived from an EMBL/GenBank/DDBJ whole genome shotgun (WGS) entry which is preliminary data.</text>
</comment>
<protein>
    <recommendedName>
        <fullName evidence="3">Thioesterase domain-containing protein</fullName>
    </recommendedName>
</protein>